<feature type="compositionally biased region" description="Acidic residues" evidence="1">
    <location>
        <begin position="178"/>
        <end position="192"/>
    </location>
</feature>
<feature type="compositionally biased region" description="Low complexity" evidence="1">
    <location>
        <begin position="1"/>
        <end position="21"/>
    </location>
</feature>
<feature type="region of interest" description="Disordered" evidence="1">
    <location>
        <begin position="68"/>
        <end position="104"/>
    </location>
</feature>
<evidence type="ECO:0000313" key="2">
    <source>
        <dbReference type="EMBL" id="KAF5338551.1"/>
    </source>
</evidence>
<accession>A0A8H5CCG0</accession>
<protein>
    <submittedName>
        <fullName evidence="2">Uncharacterized protein</fullName>
    </submittedName>
</protein>
<proteinExistence type="predicted"/>
<organism evidence="2 3">
    <name type="scientific">Tetrapyrgos nigripes</name>
    <dbReference type="NCBI Taxonomy" id="182062"/>
    <lineage>
        <taxon>Eukaryota</taxon>
        <taxon>Fungi</taxon>
        <taxon>Dikarya</taxon>
        <taxon>Basidiomycota</taxon>
        <taxon>Agaricomycotina</taxon>
        <taxon>Agaricomycetes</taxon>
        <taxon>Agaricomycetidae</taxon>
        <taxon>Agaricales</taxon>
        <taxon>Marasmiineae</taxon>
        <taxon>Marasmiaceae</taxon>
        <taxon>Tetrapyrgos</taxon>
    </lineage>
</organism>
<evidence type="ECO:0000313" key="3">
    <source>
        <dbReference type="Proteomes" id="UP000559256"/>
    </source>
</evidence>
<sequence>MSPGSTTSTATAASADTTTALPPTPSPIMSAYKRRRGGDVTGGPVIPILGQIRLSRLLRSKGGLTSWPLPMSKRTGGSVPSTPERKRVCTSSHSASPEYPFYPDTPSPVRETHGDQCYRHAITLIEGAELLHDLLFSDYKERMMETAWTIRGVDRQLSSMRDALNFVELVSRKLALKDEEDKDTEDEEDEDTKELTTE</sequence>
<dbReference type="AlphaFoldDB" id="A0A8H5CCG0"/>
<gene>
    <name evidence="2" type="ORF">D9758_016555</name>
</gene>
<comment type="caution">
    <text evidence="2">The sequence shown here is derived from an EMBL/GenBank/DDBJ whole genome shotgun (WGS) entry which is preliminary data.</text>
</comment>
<dbReference type="Proteomes" id="UP000559256">
    <property type="component" value="Unassembled WGS sequence"/>
</dbReference>
<reference evidence="2 3" key="1">
    <citation type="journal article" date="2020" name="ISME J.">
        <title>Uncovering the hidden diversity of litter-decomposition mechanisms in mushroom-forming fungi.</title>
        <authorList>
            <person name="Floudas D."/>
            <person name="Bentzer J."/>
            <person name="Ahren D."/>
            <person name="Johansson T."/>
            <person name="Persson P."/>
            <person name="Tunlid A."/>
        </authorList>
    </citation>
    <scope>NUCLEOTIDE SEQUENCE [LARGE SCALE GENOMIC DNA]</scope>
    <source>
        <strain evidence="2 3">CBS 291.85</strain>
    </source>
</reference>
<feature type="region of interest" description="Disordered" evidence="1">
    <location>
        <begin position="1"/>
        <end position="43"/>
    </location>
</feature>
<feature type="region of interest" description="Disordered" evidence="1">
    <location>
        <begin position="176"/>
        <end position="198"/>
    </location>
</feature>
<evidence type="ECO:0000256" key="1">
    <source>
        <dbReference type="SAM" id="MobiDB-lite"/>
    </source>
</evidence>
<name>A0A8H5CCG0_9AGAR</name>
<dbReference type="EMBL" id="JAACJM010000195">
    <property type="protein sequence ID" value="KAF5338551.1"/>
    <property type="molecule type" value="Genomic_DNA"/>
</dbReference>
<keyword evidence="3" id="KW-1185">Reference proteome</keyword>